<gene>
    <name evidence="1" type="ORF">FUAX_47150</name>
</gene>
<protein>
    <submittedName>
        <fullName evidence="1">Uncharacterized protein</fullName>
    </submittedName>
</protein>
<sequence length="121" mass="14249">MEKTYWVIDVRLELSPLSSVAFGDLNCIKRFIIRTFTKEEAIKRIRAICIEEYCEVKTLLNIVDYKLKRPKEDLDQFYKTAEFYEIAKEKGVAGNFYVGVDVLEMDNKMHVLSNCKLNLKR</sequence>
<keyword evidence="2" id="KW-1185">Reference proteome</keyword>
<organism evidence="1 2">
    <name type="scientific">Fulvitalea axinellae</name>
    <dbReference type="NCBI Taxonomy" id="1182444"/>
    <lineage>
        <taxon>Bacteria</taxon>
        <taxon>Pseudomonadati</taxon>
        <taxon>Bacteroidota</taxon>
        <taxon>Cytophagia</taxon>
        <taxon>Cytophagales</taxon>
        <taxon>Persicobacteraceae</taxon>
        <taxon>Fulvitalea</taxon>
    </lineage>
</organism>
<dbReference type="Proteomes" id="UP001348817">
    <property type="component" value="Plasmid pFA4"/>
</dbReference>
<geneLocation type="plasmid" evidence="1 2">
    <name>pFA4</name>
</geneLocation>
<dbReference type="AlphaFoldDB" id="A0AAU9CPW4"/>
<dbReference type="KEGG" id="fax:FUAX_47150"/>
<dbReference type="RefSeq" id="WP_338395638.1">
    <property type="nucleotide sequence ID" value="NZ_AP025318.1"/>
</dbReference>
<reference evidence="1 2" key="1">
    <citation type="submission" date="2021-12" db="EMBL/GenBank/DDBJ databases">
        <title>Genome sequencing of bacteria with rrn-lacking chromosome and rrn-plasmid.</title>
        <authorList>
            <person name="Anda M."/>
            <person name="Iwasaki W."/>
        </authorList>
    </citation>
    <scope>NUCLEOTIDE SEQUENCE [LARGE SCALE GENOMIC DNA]</scope>
    <source>
        <strain evidence="1 2">DSM 100852</strain>
        <plasmid evidence="1 2">pFA4</plasmid>
    </source>
</reference>
<evidence type="ECO:0000313" key="1">
    <source>
        <dbReference type="EMBL" id="BDD12283.1"/>
    </source>
</evidence>
<keyword evidence="1" id="KW-0614">Plasmid</keyword>
<proteinExistence type="predicted"/>
<accession>A0AAU9CPW4</accession>
<name>A0AAU9CPW4_9BACT</name>
<evidence type="ECO:0000313" key="2">
    <source>
        <dbReference type="Proteomes" id="UP001348817"/>
    </source>
</evidence>
<dbReference type="EMBL" id="AP025318">
    <property type="protein sequence ID" value="BDD12283.1"/>
    <property type="molecule type" value="Genomic_DNA"/>
</dbReference>